<sequence>MAFLQPRPQAQALVRERADAIALARRHWLAGEPARPGQHAPAGIDSAITRSWQRCLEQGRRPGQRIVFDPVPQPRQRAAAERQRPLREASEPVLAQLARAIAGTRYFAMLTDAQGVVIATAALAADAPRAALDIARVGVDLSEAAVGTTAIGLALAEHRTVWLHRAEHFFDDTSLYTCAGAPIFDADGRCAGMLDLTGVDVAERPELQHLAQQAAGAIGQGLLRSLPAALWLQINWPGGLGPPWADDESGPPSRDGLLALDADGQVLGANATARQLLPLRAGAGSHASELLAVPVGLLFDAAARHPQPVELPLWSGLRLQARAWRPEHGRLRMPAAQPAPPRLRELQGRLIEQAVRDAHGNVAEAARALGVSRATVYRQLGAARPRR</sequence>
<name>A0AAE3T1B2_9BURK</name>
<evidence type="ECO:0000259" key="2">
    <source>
        <dbReference type="Pfam" id="PF01590"/>
    </source>
</evidence>
<dbReference type="PRINTS" id="PR01590">
    <property type="entry name" value="HTHFIS"/>
</dbReference>
<organism evidence="4 5">
    <name type="scientific">Xenophilus arseniciresistens</name>
    <dbReference type="NCBI Taxonomy" id="1283306"/>
    <lineage>
        <taxon>Bacteria</taxon>
        <taxon>Pseudomonadati</taxon>
        <taxon>Pseudomonadota</taxon>
        <taxon>Betaproteobacteria</taxon>
        <taxon>Burkholderiales</taxon>
        <taxon>Comamonadaceae</taxon>
        <taxon>Xenophilus</taxon>
    </lineage>
</organism>
<dbReference type="Pfam" id="PF02954">
    <property type="entry name" value="HTH_8"/>
    <property type="match status" value="1"/>
</dbReference>
<evidence type="ECO:0000259" key="3">
    <source>
        <dbReference type="Pfam" id="PF02954"/>
    </source>
</evidence>
<dbReference type="Gene3D" id="1.10.10.60">
    <property type="entry name" value="Homeodomain-like"/>
    <property type="match status" value="1"/>
</dbReference>
<gene>
    <name evidence="4" type="ORF">PGB34_12525</name>
</gene>
<feature type="domain" description="GAF" evidence="2">
    <location>
        <begin position="86"/>
        <end position="218"/>
    </location>
</feature>
<dbReference type="SUPFAM" id="SSF55781">
    <property type="entry name" value="GAF domain-like"/>
    <property type="match status" value="1"/>
</dbReference>
<dbReference type="InterPro" id="IPR009057">
    <property type="entry name" value="Homeodomain-like_sf"/>
</dbReference>
<proteinExistence type="predicted"/>
<dbReference type="GO" id="GO:0043565">
    <property type="term" value="F:sequence-specific DNA binding"/>
    <property type="evidence" value="ECO:0007669"/>
    <property type="project" value="InterPro"/>
</dbReference>
<reference evidence="4" key="1">
    <citation type="submission" date="2023-01" db="EMBL/GenBank/DDBJ databases">
        <title>Xenophilus mangrovi sp. nov., isolated from soil of Mangrove nature reserve.</title>
        <authorList>
            <person name="Xu S."/>
            <person name="Liu Z."/>
            <person name="Xu Y."/>
        </authorList>
    </citation>
    <scope>NUCLEOTIDE SEQUENCE</scope>
    <source>
        <strain evidence="4">YW8</strain>
    </source>
</reference>
<feature type="region of interest" description="Disordered" evidence="1">
    <location>
        <begin position="65"/>
        <end position="86"/>
    </location>
</feature>
<comment type="caution">
    <text evidence="4">The sequence shown here is derived from an EMBL/GenBank/DDBJ whole genome shotgun (WGS) entry which is preliminary data.</text>
</comment>
<keyword evidence="5" id="KW-1185">Reference proteome</keyword>
<dbReference type="AlphaFoldDB" id="A0AAE3T1B2"/>
<dbReference type="InterPro" id="IPR029016">
    <property type="entry name" value="GAF-like_dom_sf"/>
</dbReference>
<accession>A0AAE3T1B2</accession>
<dbReference type="EMBL" id="JAQIPB010000005">
    <property type="protein sequence ID" value="MDA7417187.1"/>
    <property type="molecule type" value="Genomic_DNA"/>
</dbReference>
<dbReference type="InterPro" id="IPR002197">
    <property type="entry name" value="HTH_Fis"/>
</dbReference>
<feature type="domain" description="DNA binding HTH" evidence="3">
    <location>
        <begin position="343"/>
        <end position="380"/>
    </location>
</feature>
<dbReference type="InterPro" id="IPR003018">
    <property type="entry name" value="GAF"/>
</dbReference>
<dbReference type="Proteomes" id="UP001212602">
    <property type="component" value="Unassembled WGS sequence"/>
</dbReference>
<evidence type="ECO:0000313" key="4">
    <source>
        <dbReference type="EMBL" id="MDA7417187.1"/>
    </source>
</evidence>
<dbReference type="Pfam" id="PF01590">
    <property type="entry name" value="GAF"/>
    <property type="match status" value="1"/>
</dbReference>
<dbReference type="Gene3D" id="3.30.450.40">
    <property type="match status" value="1"/>
</dbReference>
<evidence type="ECO:0000313" key="5">
    <source>
        <dbReference type="Proteomes" id="UP001212602"/>
    </source>
</evidence>
<evidence type="ECO:0000256" key="1">
    <source>
        <dbReference type="SAM" id="MobiDB-lite"/>
    </source>
</evidence>
<protein>
    <submittedName>
        <fullName evidence="4">GAF domain-containing protein</fullName>
    </submittedName>
</protein>
<dbReference type="SUPFAM" id="SSF46689">
    <property type="entry name" value="Homeodomain-like"/>
    <property type="match status" value="1"/>
</dbReference>
<dbReference type="RefSeq" id="WP_271428433.1">
    <property type="nucleotide sequence ID" value="NZ_JAQIPB010000005.1"/>
</dbReference>